<feature type="region of interest" description="Disordered" evidence="3">
    <location>
        <begin position="262"/>
        <end position="285"/>
    </location>
</feature>
<dbReference type="Proteomes" id="UP000541444">
    <property type="component" value="Unassembled WGS sequence"/>
</dbReference>
<name>A0A7J7LKX1_9MAGN</name>
<evidence type="ECO:0000256" key="2">
    <source>
        <dbReference type="ARBA" id="ARBA00023186"/>
    </source>
</evidence>
<sequence length="319" mass="36562">MLQQHSSLKTIKKKLIRKVLDMIRRIIEEDPGESSDKEKIDVEARNKDEKKGQYTMFWNEFGKSMKLGQKDIFYITRTSKVQHEKSPFLERLTEKNYKISKEGLKLGKDSKDKEVKDTIKDLMKWWKDVLVSENVDSVKTRNRLDNSPCVVETSKYRWSANMEWIIQLQTLSDANKQAYMHGKMVLEINPRYPIIKELRGIVISNPEDESLKQTTKFVYQTSLIESGFVLSDPKEFANSIYSSVKMSLKINSDATINEEIEADEAEEVETPEKANEEDATINEGTDTEPSITIVSVFKSGTVCSSSFFAGLSSMVLLVL</sequence>
<dbReference type="GO" id="GO:0005524">
    <property type="term" value="F:ATP binding"/>
    <property type="evidence" value="ECO:0007669"/>
    <property type="project" value="InterPro"/>
</dbReference>
<dbReference type="InterPro" id="IPR001404">
    <property type="entry name" value="Hsp90_fam"/>
</dbReference>
<dbReference type="PANTHER" id="PTHR11528">
    <property type="entry name" value="HEAT SHOCK PROTEIN 90 FAMILY MEMBER"/>
    <property type="match status" value="1"/>
</dbReference>
<dbReference type="OrthoDB" id="1744115at2759"/>
<proteinExistence type="inferred from homology"/>
<dbReference type="Gene3D" id="3.30.230.80">
    <property type="match status" value="1"/>
</dbReference>
<dbReference type="InterPro" id="IPR020568">
    <property type="entry name" value="Ribosomal_Su5_D2-typ_SF"/>
</dbReference>
<dbReference type="SUPFAM" id="SSF54211">
    <property type="entry name" value="Ribosomal protein S5 domain 2-like"/>
    <property type="match status" value="1"/>
</dbReference>
<keyword evidence="5" id="KW-1185">Reference proteome</keyword>
<dbReference type="Pfam" id="PF00183">
    <property type="entry name" value="HSP90"/>
    <property type="match status" value="2"/>
</dbReference>
<evidence type="ECO:0000313" key="5">
    <source>
        <dbReference type="Proteomes" id="UP000541444"/>
    </source>
</evidence>
<protein>
    <submittedName>
        <fullName evidence="4">Uncharacterized protein</fullName>
    </submittedName>
</protein>
<evidence type="ECO:0000256" key="1">
    <source>
        <dbReference type="ARBA" id="ARBA00008239"/>
    </source>
</evidence>
<dbReference type="SUPFAM" id="SSF110942">
    <property type="entry name" value="HSP90 C-terminal domain"/>
    <property type="match status" value="1"/>
</dbReference>
<dbReference type="AlphaFoldDB" id="A0A7J7LKX1"/>
<gene>
    <name evidence="4" type="ORF">GIB67_035633</name>
</gene>
<dbReference type="GO" id="GO:0016887">
    <property type="term" value="F:ATP hydrolysis activity"/>
    <property type="evidence" value="ECO:0007669"/>
    <property type="project" value="InterPro"/>
</dbReference>
<evidence type="ECO:0000313" key="4">
    <source>
        <dbReference type="EMBL" id="KAF6143219.1"/>
    </source>
</evidence>
<dbReference type="InterPro" id="IPR037196">
    <property type="entry name" value="HSP90_C"/>
</dbReference>
<keyword evidence="2" id="KW-0143">Chaperone</keyword>
<comment type="similarity">
    <text evidence="1">Belongs to the heat shock protein 90 family.</text>
</comment>
<accession>A0A7J7LKX1</accession>
<evidence type="ECO:0000256" key="3">
    <source>
        <dbReference type="SAM" id="MobiDB-lite"/>
    </source>
</evidence>
<dbReference type="EMBL" id="JACGCM010002212">
    <property type="protein sequence ID" value="KAF6143219.1"/>
    <property type="molecule type" value="Genomic_DNA"/>
</dbReference>
<dbReference type="Gene3D" id="1.20.120.790">
    <property type="entry name" value="Heat shock protein 90, C-terminal domain"/>
    <property type="match status" value="1"/>
</dbReference>
<comment type="caution">
    <text evidence="4">The sequence shown here is derived from an EMBL/GenBank/DDBJ whole genome shotgun (WGS) entry which is preliminary data.</text>
</comment>
<organism evidence="4 5">
    <name type="scientific">Kingdonia uniflora</name>
    <dbReference type="NCBI Taxonomy" id="39325"/>
    <lineage>
        <taxon>Eukaryota</taxon>
        <taxon>Viridiplantae</taxon>
        <taxon>Streptophyta</taxon>
        <taxon>Embryophyta</taxon>
        <taxon>Tracheophyta</taxon>
        <taxon>Spermatophyta</taxon>
        <taxon>Magnoliopsida</taxon>
        <taxon>Ranunculales</taxon>
        <taxon>Circaeasteraceae</taxon>
        <taxon>Kingdonia</taxon>
    </lineage>
</organism>
<dbReference type="GO" id="GO:0051082">
    <property type="term" value="F:unfolded protein binding"/>
    <property type="evidence" value="ECO:0007669"/>
    <property type="project" value="InterPro"/>
</dbReference>
<reference evidence="4 5" key="1">
    <citation type="journal article" date="2020" name="IScience">
        <title>Genome Sequencing of the Endangered Kingdonia uniflora (Circaeasteraceae, Ranunculales) Reveals Potential Mechanisms of Evolutionary Specialization.</title>
        <authorList>
            <person name="Sun Y."/>
            <person name="Deng T."/>
            <person name="Zhang A."/>
            <person name="Moore M.J."/>
            <person name="Landis J.B."/>
            <person name="Lin N."/>
            <person name="Zhang H."/>
            <person name="Zhang X."/>
            <person name="Huang J."/>
            <person name="Zhang X."/>
            <person name="Sun H."/>
            <person name="Wang H."/>
        </authorList>
    </citation>
    <scope>NUCLEOTIDE SEQUENCE [LARGE SCALE GENOMIC DNA]</scope>
    <source>
        <strain evidence="4">TB1705</strain>
        <tissue evidence="4">Leaf</tissue>
    </source>
</reference>
<dbReference type="GO" id="GO:0140662">
    <property type="term" value="F:ATP-dependent protein folding chaperone"/>
    <property type="evidence" value="ECO:0007669"/>
    <property type="project" value="InterPro"/>
</dbReference>